<protein>
    <recommendedName>
        <fullName evidence="4">DUF4827 domain-containing protein</fullName>
    </recommendedName>
</protein>
<dbReference type="RefSeq" id="WP_060544380.1">
    <property type="nucleotide sequence ID" value="NZ_CAUPOR010000042.1"/>
</dbReference>
<accession>A0A0S2KLH0</accession>
<evidence type="ECO:0000313" key="3">
    <source>
        <dbReference type="Proteomes" id="UP000056252"/>
    </source>
</evidence>
<evidence type="ECO:0000256" key="1">
    <source>
        <dbReference type="SAM" id="SignalP"/>
    </source>
</evidence>
<dbReference type="Gene3D" id="3.10.50.40">
    <property type="match status" value="1"/>
</dbReference>
<dbReference type="Pfam" id="PF16109">
    <property type="entry name" value="DUF4827"/>
    <property type="match status" value="1"/>
</dbReference>
<evidence type="ECO:0008006" key="4">
    <source>
        <dbReference type="Google" id="ProtNLM"/>
    </source>
</evidence>
<organism evidence="2 3">
    <name type="scientific">Hoylesella enoeca</name>
    <dbReference type="NCBI Taxonomy" id="76123"/>
    <lineage>
        <taxon>Bacteria</taxon>
        <taxon>Pseudomonadati</taxon>
        <taxon>Bacteroidota</taxon>
        <taxon>Bacteroidia</taxon>
        <taxon>Bacteroidales</taxon>
        <taxon>Prevotellaceae</taxon>
        <taxon>Hoylesella</taxon>
    </lineage>
</organism>
<feature type="signal peptide" evidence="1">
    <location>
        <begin position="1"/>
        <end position="19"/>
    </location>
</feature>
<dbReference type="InterPro" id="IPR032252">
    <property type="entry name" value="DUF4827"/>
</dbReference>
<dbReference type="EMBL" id="CP013195">
    <property type="protein sequence ID" value="ALO49153.1"/>
    <property type="molecule type" value="Genomic_DNA"/>
</dbReference>
<proteinExistence type="predicted"/>
<evidence type="ECO:0000313" key="2">
    <source>
        <dbReference type="EMBL" id="ALO49153.1"/>
    </source>
</evidence>
<dbReference type="PROSITE" id="PS51257">
    <property type="entry name" value="PROKAR_LIPOPROTEIN"/>
    <property type="match status" value="1"/>
</dbReference>
<dbReference type="InterPro" id="IPR046357">
    <property type="entry name" value="PPIase_dom_sf"/>
</dbReference>
<dbReference type="AlphaFoldDB" id="A0A0S2KLH0"/>
<dbReference type="KEGG" id="peo:AS203_08685"/>
<dbReference type="Proteomes" id="UP000056252">
    <property type="component" value="Chromosome"/>
</dbReference>
<sequence>MKRLSFLFLILTGAALLVACSDSETYADQKKKERQAINSYIRDKGIKVISEADFKAAGEVTDTIKNEFVLFESSGVYMQVLRQGCGKKIADGETATVLCRFSEYNLLSNPDSVQLTNNVLQFSFFDDKMTVVNNSGTFQGSFVSGFSVMQTAYRSAAVPAGWLTAFNYVNIGRPVKADDALAKVKLIVPHDKGTTVATQRVYPALYVLTFQRGL</sequence>
<reference evidence="3" key="1">
    <citation type="submission" date="2015-11" db="EMBL/GenBank/DDBJ databases">
        <authorList>
            <person name="Holder M.E."/>
            <person name="Ajami N.J."/>
            <person name="Petrosino J.F."/>
        </authorList>
    </citation>
    <scope>NUCLEOTIDE SEQUENCE [LARGE SCALE GENOMIC DNA]</scope>
    <source>
        <strain evidence="3">F0113</strain>
    </source>
</reference>
<gene>
    <name evidence="2" type="ORF">AS203_08685</name>
</gene>
<dbReference type="OrthoDB" id="1096383at2"/>
<name>A0A0S2KLH0_9BACT</name>
<feature type="chain" id="PRO_5006601889" description="DUF4827 domain-containing protein" evidence="1">
    <location>
        <begin position="20"/>
        <end position="214"/>
    </location>
</feature>
<dbReference type="GO" id="GO:0003755">
    <property type="term" value="F:peptidyl-prolyl cis-trans isomerase activity"/>
    <property type="evidence" value="ECO:0007669"/>
    <property type="project" value="InterPro"/>
</dbReference>
<keyword evidence="3" id="KW-1185">Reference proteome</keyword>
<keyword evidence="1" id="KW-0732">Signal</keyword>
<dbReference type="eggNOG" id="ENOG5032PII">
    <property type="taxonomic scope" value="Bacteria"/>
</dbReference>
<dbReference type="STRING" id="76123.AS203_08685"/>